<name>A0A0A9BLU9_ARUDO</name>
<dbReference type="AlphaFoldDB" id="A0A0A9BLU9"/>
<proteinExistence type="predicted"/>
<reference evidence="1" key="1">
    <citation type="submission" date="2014-09" db="EMBL/GenBank/DDBJ databases">
        <authorList>
            <person name="Magalhaes I.L.F."/>
            <person name="Oliveira U."/>
            <person name="Santos F.R."/>
            <person name="Vidigal T.H.D.A."/>
            <person name="Brescovit A.D."/>
            <person name="Santos A.J."/>
        </authorList>
    </citation>
    <scope>NUCLEOTIDE SEQUENCE</scope>
    <source>
        <tissue evidence="1">Shoot tissue taken approximately 20 cm above the soil surface</tissue>
    </source>
</reference>
<sequence length="16" mass="1907">MRSGWATWEGLRTPCR</sequence>
<reference evidence="1" key="2">
    <citation type="journal article" date="2015" name="Data Brief">
        <title>Shoot transcriptome of the giant reed, Arundo donax.</title>
        <authorList>
            <person name="Barrero R.A."/>
            <person name="Guerrero F.D."/>
            <person name="Moolhuijzen P."/>
            <person name="Goolsby J.A."/>
            <person name="Tidwell J."/>
            <person name="Bellgard S.E."/>
            <person name="Bellgard M.I."/>
        </authorList>
    </citation>
    <scope>NUCLEOTIDE SEQUENCE</scope>
    <source>
        <tissue evidence="1">Shoot tissue taken approximately 20 cm above the soil surface</tissue>
    </source>
</reference>
<accession>A0A0A9BLU9</accession>
<organism evidence="1">
    <name type="scientific">Arundo donax</name>
    <name type="common">Giant reed</name>
    <name type="synonym">Donax arundinaceus</name>
    <dbReference type="NCBI Taxonomy" id="35708"/>
    <lineage>
        <taxon>Eukaryota</taxon>
        <taxon>Viridiplantae</taxon>
        <taxon>Streptophyta</taxon>
        <taxon>Embryophyta</taxon>
        <taxon>Tracheophyta</taxon>
        <taxon>Spermatophyta</taxon>
        <taxon>Magnoliopsida</taxon>
        <taxon>Liliopsida</taxon>
        <taxon>Poales</taxon>
        <taxon>Poaceae</taxon>
        <taxon>PACMAD clade</taxon>
        <taxon>Arundinoideae</taxon>
        <taxon>Arundineae</taxon>
        <taxon>Arundo</taxon>
    </lineage>
</organism>
<protein>
    <submittedName>
        <fullName evidence="1">Uncharacterized protein</fullName>
    </submittedName>
</protein>
<evidence type="ECO:0000313" key="1">
    <source>
        <dbReference type="EMBL" id="JAD60247.1"/>
    </source>
</evidence>
<dbReference type="EMBL" id="GBRH01237648">
    <property type="protein sequence ID" value="JAD60247.1"/>
    <property type="molecule type" value="Transcribed_RNA"/>
</dbReference>